<feature type="binding site" evidence="14">
    <location>
        <position position="147"/>
    </location>
    <ligand>
        <name>Zn(2+)</name>
        <dbReference type="ChEBI" id="CHEBI:29105"/>
        <label>1</label>
    </ligand>
</feature>
<dbReference type="RefSeq" id="WP_091731071.1">
    <property type="nucleotide sequence ID" value="NZ_FNQE01000024.1"/>
</dbReference>
<dbReference type="GO" id="GO:0051082">
    <property type="term" value="F:unfolded protein binding"/>
    <property type="evidence" value="ECO:0007669"/>
    <property type="project" value="UniProtKB-UniRule"/>
</dbReference>
<evidence type="ECO:0000256" key="1">
    <source>
        <dbReference type="ARBA" id="ARBA00004496"/>
    </source>
</evidence>
<dbReference type="PROSITE" id="PS50076">
    <property type="entry name" value="DNAJ_2"/>
    <property type="match status" value="1"/>
</dbReference>
<dbReference type="OrthoDB" id="9779889at2"/>
<feature type="binding site" evidence="14">
    <location>
        <position position="204"/>
    </location>
    <ligand>
        <name>Zn(2+)</name>
        <dbReference type="ChEBI" id="CHEBI:29105"/>
        <label>1</label>
    </ligand>
</feature>
<feature type="binding site" evidence="14">
    <location>
        <position position="150"/>
    </location>
    <ligand>
        <name>Zn(2+)</name>
        <dbReference type="ChEBI" id="CHEBI:29105"/>
        <label>1</label>
    </ligand>
</feature>
<dbReference type="Pfam" id="PF00684">
    <property type="entry name" value="DnaJ_CXXCXGXG"/>
    <property type="match status" value="1"/>
</dbReference>
<dbReference type="InterPro" id="IPR001305">
    <property type="entry name" value="HSP_DnaJ_Cys-rich_dom"/>
</dbReference>
<comment type="subunit">
    <text evidence="2 14">Homodimer.</text>
</comment>
<feature type="repeat" description="CXXCXGXG motif" evidence="14">
    <location>
        <begin position="204"/>
        <end position="211"/>
    </location>
</feature>
<dbReference type="PROSITE" id="PS00636">
    <property type="entry name" value="DNAJ_1"/>
    <property type="match status" value="1"/>
</dbReference>
<evidence type="ECO:0000256" key="8">
    <source>
        <dbReference type="ARBA" id="ARBA00022833"/>
    </source>
</evidence>
<organism evidence="18 19">
    <name type="scientific">Proteiniborus ethanoligenes</name>
    <dbReference type="NCBI Taxonomy" id="415015"/>
    <lineage>
        <taxon>Bacteria</taxon>
        <taxon>Bacillati</taxon>
        <taxon>Bacillota</taxon>
        <taxon>Clostridia</taxon>
        <taxon>Eubacteriales</taxon>
        <taxon>Proteiniborus</taxon>
    </lineage>
</organism>
<feature type="repeat" description="CXXCXGXG motif" evidence="14">
    <location>
        <begin position="147"/>
        <end position="154"/>
    </location>
</feature>
<dbReference type="FunFam" id="1.10.287.110:FF:000034">
    <property type="entry name" value="Chaperone protein DnaJ"/>
    <property type="match status" value="1"/>
</dbReference>
<feature type="zinc finger region" description="CR-type" evidence="15">
    <location>
        <begin position="134"/>
        <end position="216"/>
    </location>
</feature>
<evidence type="ECO:0000256" key="9">
    <source>
        <dbReference type="ARBA" id="ARBA00023016"/>
    </source>
</evidence>
<dbReference type="SUPFAM" id="SSF49493">
    <property type="entry name" value="HSP40/DnaJ peptide-binding domain"/>
    <property type="match status" value="2"/>
</dbReference>
<dbReference type="PANTHER" id="PTHR43096:SF48">
    <property type="entry name" value="CHAPERONE PROTEIN DNAJ"/>
    <property type="match status" value="1"/>
</dbReference>
<dbReference type="PRINTS" id="PR00625">
    <property type="entry name" value="JDOMAIN"/>
</dbReference>
<dbReference type="InterPro" id="IPR012724">
    <property type="entry name" value="DnaJ"/>
</dbReference>
<evidence type="ECO:0000259" key="17">
    <source>
        <dbReference type="PROSITE" id="PS51188"/>
    </source>
</evidence>
<dbReference type="GO" id="GO:0005737">
    <property type="term" value="C:cytoplasm"/>
    <property type="evidence" value="ECO:0007669"/>
    <property type="project" value="UniProtKB-SubCell"/>
</dbReference>
<dbReference type="CDD" id="cd10719">
    <property type="entry name" value="DnaJ_zf"/>
    <property type="match status" value="1"/>
</dbReference>
<dbReference type="GO" id="GO:0005524">
    <property type="term" value="F:ATP binding"/>
    <property type="evidence" value="ECO:0007669"/>
    <property type="project" value="InterPro"/>
</dbReference>
<dbReference type="PROSITE" id="PS51188">
    <property type="entry name" value="ZF_CR"/>
    <property type="match status" value="1"/>
</dbReference>
<keyword evidence="3 14" id="KW-0963">Cytoplasm</keyword>
<dbReference type="InterPro" id="IPR008971">
    <property type="entry name" value="HSP40/DnaJ_pept-bd"/>
</dbReference>
<dbReference type="EMBL" id="FNQE01000024">
    <property type="protein sequence ID" value="SDZ19716.1"/>
    <property type="molecule type" value="Genomic_DNA"/>
</dbReference>
<keyword evidence="6 14" id="KW-0677">Repeat</keyword>
<proteinExistence type="inferred from homology"/>
<feature type="binding site" evidence="14">
    <location>
        <position position="207"/>
    </location>
    <ligand>
        <name>Zn(2+)</name>
        <dbReference type="ChEBI" id="CHEBI:29105"/>
        <label>1</label>
    </ligand>
</feature>
<dbReference type="NCBIfam" id="NF008035">
    <property type="entry name" value="PRK10767.1"/>
    <property type="match status" value="1"/>
</dbReference>
<protein>
    <recommendedName>
        <fullName evidence="13 14">Chaperone protein DnaJ</fullName>
    </recommendedName>
</protein>
<evidence type="ECO:0000256" key="13">
    <source>
        <dbReference type="ARBA" id="ARBA00067609"/>
    </source>
</evidence>
<evidence type="ECO:0000256" key="12">
    <source>
        <dbReference type="ARBA" id="ARBA00061004"/>
    </source>
</evidence>
<dbReference type="STRING" id="415015.SAMN05660462_02179"/>
<dbReference type="AlphaFoldDB" id="A0A1H3R296"/>
<keyword evidence="9 14" id="KW-0346">Stress response</keyword>
<comment type="domain">
    <text evidence="14">The J domain is necessary and sufficient to stimulate DnaK ATPase activity. Zinc center 1 plays an important role in the autonomous, DnaK-independent chaperone activity of DnaJ. Zinc center 2 is essential for interaction with DnaK and for DnaJ activity.</text>
</comment>
<dbReference type="NCBIfam" id="TIGR02349">
    <property type="entry name" value="DnaJ_bact"/>
    <property type="match status" value="1"/>
</dbReference>
<dbReference type="InterPro" id="IPR018253">
    <property type="entry name" value="DnaJ_domain_CS"/>
</dbReference>
<dbReference type="GO" id="GO:0006260">
    <property type="term" value="P:DNA replication"/>
    <property type="evidence" value="ECO:0007669"/>
    <property type="project" value="UniProtKB-KW"/>
</dbReference>
<gene>
    <name evidence="14" type="primary">dnaJ</name>
    <name evidence="18" type="ORF">SAMN05660462_02179</name>
</gene>
<feature type="repeat" description="CXXCXGXG motif" evidence="14">
    <location>
        <begin position="190"/>
        <end position="197"/>
    </location>
</feature>
<evidence type="ECO:0000256" key="5">
    <source>
        <dbReference type="ARBA" id="ARBA00022723"/>
    </source>
</evidence>
<dbReference type="FunFam" id="2.10.230.10:FF:000002">
    <property type="entry name" value="Molecular chaperone DnaJ"/>
    <property type="match status" value="1"/>
</dbReference>
<name>A0A1H3R296_9FIRM</name>
<dbReference type="Gene3D" id="2.10.230.10">
    <property type="entry name" value="Heat shock protein DnaJ, cysteine-rich domain"/>
    <property type="match status" value="1"/>
</dbReference>
<feature type="domain" description="J" evidence="16">
    <location>
        <begin position="5"/>
        <end position="70"/>
    </location>
</feature>
<dbReference type="InterPro" id="IPR001623">
    <property type="entry name" value="DnaJ_domain"/>
</dbReference>
<evidence type="ECO:0000313" key="18">
    <source>
        <dbReference type="EMBL" id="SDZ19716.1"/>
    </source>
</evidence>
<evidence type="ECO:0000256" key="14">
    <source>
        <dbReference type="HAMAP-Rule" id="MF_01152"/>
    </source>
</evidence>
<dbReference type="SUPFAM" id="SSF46565">
    <property type="entry name" value="Chaperone J-domain"/>
    <property type="match status" value="1"/>
</dbReference>
<dbReference type="Gene3D" id="1.10.287.110">
    <property type="entry name" value="DnaJ domain"/>
    <property type="match status" value="1"/>
</dbReference>
<evidence type="ECO:0000256" key="10">
    <source>
        <dbReference type="ARBA" id="ARBA00023186"/>
    </source>
</evidence>
<dbReference type="HAMAP" id="MF_01152">
    <property type="entry name" value="DnaJ"/>
    <property type="match status" value="1"/>
</dbReference>
<dbReference type="GO" id="GO:0008270">
    <property type="term" value="F:zinc ion binding"/>
    <property type="evidence" value="ECO:0007669"/>
    <property type="project" value="UniProtKB-UniRule"/>
</dbReference>
<dbReference type="InterPro" id="IPR002939">
    <property type="entry name" value="DnaJ_C"/>
</dbReference>
<accession>A0A1H3R296</accession>
<keyword evidence="10 14" id="KW-0143">Chaperone</keyword>
<dbReference type="FunFam" id="2.60.260.20:FF:000004">
    <property type="entry name" value="Molecular chaperone DnaJ"/>
    <property type="match status" value="1"/>
</dbReference>
<dbReference type="CDD" id="cd06257">
    <property type="entry name" value="DnaJ"/>
    <property type="match status" value="1"/>
</dbReference>
<evidence type="ECO:0000256" key="7">
    <source>
        <dbReference type="ARBA" id="ARBA00022771"/>
    </source>
</evidence>
<dbReference type="GO" id="GO:0009408">
    <property type="term" value="P:response to heat"/>
    <property type="evidence" value="ECO:0007669"/>
    <property type="project" value="InterPro"/>
</dbReference>
<feature type="binding site" evidence="14">
    <location>
        <position position="193"/>
    </location>
    <ligand>
        <name>Zn(2+)</name>
        <dbReference type="ChEBI" id="CHEBI:29105"/>
        <label>2</label>
    </ligand>
</feature>
<comment type="subcellular location">
    <subcellularLocation>
        <location evidence="1 14">Cytoplasm</location>
    </subcellularLocation>
</comment>
<dbReference type="Gene3D" id="2.60.260.20">
    <property type="entry name" value="Urease metallochaperone UreE, N-terminal domain"/>
    <property type="match status" value="2"/>
</dbReference>
<dbReference type="Pfam" id="PF01556">
    <property type="entry name" value="DnaJ_C"/>
    <property type="match status" value="1"/>
</dbReference>
<comment type="similarity">
    <text evidence="12 14">Belongs to the DnaJ family.</text>
</comment>
<dbReference type="CDD" id="cd10747">
    <property type="entry name" value="DnaJ_C"/>
    <property type="match status" value="1"/>
</dbReference>
<reference evidence="18 19" key="1">
    <citation type="submission" date="2016-10" db="EMBL/GenBank/DDBJ databases">
        <authorList>
            <person name="de Groot N.N."/>
        </authorList>
    </citation>
    <scope>NUCLEOTIDE SEQUENCE [LARGE SCALE GENOMIC DNA]</scope>
    <source>
        <strain evidence="18 19">DSM 21650</strain>
    </source>
</reference>
<keyword evidence="8 14" id="KW-0862">Zinc</keyword>
<sequence>MSKRDYYEVLGIDRNASETEIKRAFRQLAKKYHPDLNPDNKEAEQKFKEINEAYEVLSDSDKKARYDRFGHAGVDQNGGFGQGFGGFTGGFGDIFEDIFDMFGGGFSSTRKNAPRKGSDIKYRLDIDFEEAAFGAEKEIEFSRTENCSKCNGTGAEPGTNKTKCSKCSGTGEIKYAQNTPFGKIVRVGTCDICHGSGEIIDKPCTTCSGSGKERKTRKINIKIPAGVDTGSVIPLRGEGESGEKGGPSGDLYIYINVKPHEIFTREGNDIFCEVPISFVQASLGAEIDIPSLEDEIKHVIPEGTQTGTVFKFKNKGIPNVRGYGRGDQYVKVVVKVPTKLTENQRELLKQFAIESGERVSEHKKGFFDKVKDAFTG</sequence>
<keyword evidence="7 14" id="KW-0863">Zinc-finger</keyword>
<comment type="function">
    <text evidence="11 14">Participates actively in the response to hyperosmotic and heat shock by preventing the aggregation of stress-denatured proteins and by disaggregating proteins, also in an autonomous, DnaK-independent fashion. Unfolded proteins bind initially to DnaJ; upon interaction with the DnaJ-bound protein, DnaK hydrolyzes its bound ATP, resulting in the formation of a stable complex. GrpE releases ADP from DnaK; ATP binding to DnaK triggers the release of the substrate protein, thus completing the reaction cycle. Several rounds of ATP-dependent interactions between DnaJ, DnaK and GrpE are required for fully efficient folding. Also involved, together with DnaK and GrpE, in the DNA replication of plasmids through activation of initiation proteins.</text>
</comment>
<evidence type="ECO:0000256" key="11">
    <source>
        <dbReference type="ARBA" id="ARBA00053423"/>
    </source>
</evidence>
<evidence type="ECO:0000256" key="6">
    <source>
        <dbReference type="ARBA" id="ARBA00022737"/>
    </source>
</evidence>
<evidence type="ECO:0000313" key="19">
    <source>
        <dbReference type="Proteomes" id="UP000198625"/>
    </source>
</evidence>
<keyword evidence="19" id="KW-1185">Reference proteome</keyword>
<dbReference type="SUPFAM" id="SSF57938">
    <property type="entry name" value="DnaJ/Hsp40 cysteine-rich domain"/>
    <property type="match status" value="1"/>
</dbReference>
<feature type="binding site" evidence="14">
    <location>
        <position position="164"/>
    </location>
    <ligand>
        <name>Zn(2+)</name>
        <dbReference type="ChEBI" id="CHEBI:29105"/>
        <label>2</label>
    </ligand>
</feature>
<dbReference type="Proteomes" id="UP000198625">
    <property type="component" value="Unassembled WGS sequence"/>
</dbReference>
<evidence type="ECO:0000256" key="15">
    <source>
        <dbReference type="PROSITE-ProRule" id="PRU00546"/>
    </source>
</evidence>
<dbReference type="Pfam" id="PF00226">
    <property type="entry name" value="DnaJ"/>
    <property type="match status" value="1"/>
</dbReference>
<dbReference type="PANTHER" id="PTHR43096">
    <property type="entry name" value="DNAJ HOMOLOG 1, MITOCHONDRIAL-RELATED"/>
    <property type="match status" value="1"/>
</dbReference>
<feature type="repeat" description="CXXCXGXG motif" evidence="14">
    <location>
        <begin position="164"/>
        <end position="171"/>
    </location>
</feature>
<dbReference type="InterPro" id="IPR036410">
    <property type="entry name" value="HSP_DnaJ_Cys-rich_dom_sf"/>
</dbReference>
<dbReference type="GO" id="GO:0031072">
    <property type="term" value="F:heat shock protein binding"/>
    <property type="evidence" value="ECO:0007669"/>
    <property type="project" value="InterPro"/>
</dbReference>
<evidence type="ECO:0000256" key="3">
    <source>
        <dbReference type="ARBA" id="ARBA00022490"/>
    </source>
</evidence>
<dbReference type="GO" id="GO:0042026">
    <property type="term" value="P:protein refolding"/>
    <property type="evidence" value="ECO:0007669"/>
    <property type="project" value="TreeGrafter"/>
</dbReference>
<evidence type="ECO:0000256" key="4">
    <source>
        <dbReference type="ARBA" id="ARBA00022705"/>
    </source>
</evidence>
<evidence type="ECO:0000256" key="2">
    <source>
        <dbReference type="ARBA" id="ARBA00011738"/>
    </source>
</evidence>
<evidence type="ECO:0000259" key="16">
    <source>
        <dbReference type="PROSITE" id="PS50076"/>
    </source>
</evidence>
<dbReference type="SMART" id="SM00271">
    <property type="entry name" value="DnaJ"/>
    <property type="match status" value="1"/>
</dbReference>
<comment type="cofactor">
    <cofactor evidence="14">
        <name>Zn(2+)</name>
        <dbReference type="ChEBI" id="CHEBI:29105"/>
    </cofactor>
    <text evidence="14">Binds 2 Zn(2+) ions per monomer.</text>
</comment>
<dbReference type="InterPro" id="IPR036869">
    <property type="entry name" value="J_dom_sf"/>
</dbReference>
<feature type="binding site" evidence="14">
    <location>
        <position position="190"/>
    </location>
    <ligand>
        <name>Zn(2+)</name>
        <dbReference type="ChEBI" id="CHEBI:29105"/>
        <label>2</label>
    </ligand>
</feature>
<feature type="binding site" evidence="14">
    <location>
        <position position="167"/>
    </location>
    <ligand>
        <name>Zn(2+)</name>
        <dbReference type="ChEBI" id="CHEBI:29105"/>
        <label>2</label>
    </ligand>
</feature>
<keyword evidence="4 14" id="KW-0235">DNA replication</keyword>
<keyword evidence="5 14" id="KW-0479">Metal-binding</keyword>
<feature type="domain" description="CR-type" evidence="17">
    <location>
        <begin position="134"/>
        <end position="216"/>
    </location>
</feature>